<keyword evidence="1" id="KW-0472">Membrane</keyword>
<gene>
    <name evidence="2" type="ORF">PACTADRAFT_48902</name>
</gene>
<evidence type="ECO:0000313" key="3">
    <source>
        <dbReference type="Proteomes" id="UP000094236"/>
    </source>
</evidence>
<proteinExistence type="predicted"/>
<dbReference type="Proteomes" id="UP000094236">
    <property type="component" value="Unassembled WGS sequence"/>
</dbReference>
<protein>
    <submittedName>
        <fullName evidence="2">Uncharacterized protein</fullName>
    </submittedName>
</protein>
<reference evidence="3" key="1">
    <citation type="submission" date="2016-05" db="EMBL/GenBank/DDBJ databases">
        <title>Comparative genomics of biotechnologically important yeasts.</title>
        <authorList>
            <consortium name="DOE Joint Genome Institute"/>
            <person name="Riley R."/>
            <person name="Haridas S."/>
            <person name="Wolfe K.H."/>
            <person name="Lopes M.R."/>
            <person name="Hittinger C.T."/>
            <person name="Goker M."/>
            <person name="Salamov A."/>
            <person name="Wisecaver J."/>
            <person name="Long T.M."/>
            <person name="Aerts A.L."/>
            <person name="Barry K."/>
            <person name="Choi C."/>
            <person name="Clum A."/>
            <person name="Coughlan A.Y."/>
            <person name="Deshpande S."/>
            <person name="Douglass A.P."/>
            <person name="Hanson S.J."/>
            <person name="Klenk H.-P."/>
            <person name="Labutti K."/>
            <person name="Lapidus A."/>
            <person name="Lindquist E."/>
            <person name="Lipzen A."/>
            <person name="Meier-Kolthoff J.P."/>
            <person name="Ohm R.A."/>
            <person name="Otillar R.P."/>
            <person name="Pangilinan J."/>
            <person name="Peng Y."/>
            <person name="Rokas A."/>
            <person name="Rosa C.A."/>
            <person name="Scheuner C."/>
            <person name="Sibirny A.A."/>
            <person name="Slot J.C."/>
            <person name="Stielow J.B."/>
            <person name="Sun H."/>
            <person name="Kurtzman C.P."/>
            <person name="Blackwell M."/>
            <person name="Grigoriev I.V."/>
            <person name="Jeffries T.W."/>
        </authorList>
    </citation>
    <scope>NUCLEOTIDE SEQUENCE [LARGE SCALE GENOMIC DNA]</scope>
    <source>
        <strain evidence="3">NRRL Y-2460</strain>
    </source>
</reference>
<feature type="transmembrane region" description="Helical" evidence="1">
    <location>
        <begin position="111"/>
        <end position="130"/>
    </location>
</feature>
<keyword evidence="1" id="KW-1133">Transmembrane helix</keyword>
<feature type="transmembrane region" description="Helical" evidence="1">
    <location>
        <begin position="26"/>
        <end position="47"/>
    </location>
</feature>
<evidence type="ECO:0000313" key="2">
    <source>
        <dbReference type="EMBL" id="ODV97151.1"/>
    </source>
</evidence>
<accession>A0A1E4TZH9</accession>
<organism evidence="2 3">
    <name type="scientific">Pachysolen tannophilus NRRL Y-2460</name>
    <dbReference type="NCBI Taxonomy" id="669874"/>
    <lineage>
        <taxon>Eukaryota</taxon>
        <taxon>Fungi</taxon>
        <taxon>Dikarya</taxon>
        <taxon>Ascomycota</taxon>
        <taxon>Saccharomycotina</taxon>
        <taxon>Pichiomycetes</taxon>
        <taxon>Pachysolenaceae</taxon>
        <taxon>Pachysolen</taxon>
    </lineage>
</organism>
<sequence length="131" mass="14865">MSHHHIAAAIPSSVNFYGDSRLGSKYQSIISLFKYSILFVLGCIILSRLDRSGDGLRSFVQFLWKYLNSSNPLMDYLIMQNDRFVGNSHNHNQNQLFGELIFDPGDRFQTFNSMALCLITFFGLGFVGLLS</sequence>
<keyword evidence="3" id="KW-1185">Reference proteome</keyword>
<name>A0A1E4TZH9_PACTA</name>
<keyword evidence="1" id="KW-0812">Transmembrane</keyword>
<dbReference type="EMBL" id="KV454012">
    <property type="protein sequence ID" value="ODV97151.1"/>
    <property type="molecule type" value="Genomic_DNA"/>
</dbReference>
<dbReference type="AlphaFoldDB" id="A0A1E4TZH9"/>
<evidence type="ECO:0000256" key="1">
    <source>
        <dbReference type="SAM" id="Phobius"/>
    </source>
</evidence>